<evidence type="ECO:0000313" key="2">
    <source>
        <dbReference type="EMBL" id="GMT27207.1"/>
    </source>
</evidence>
<feature type="region of interest" description="Disordered" evidence="1">
    <location>
        <begin position="401"/>
        <end position="471"/>
    </location>
</feature>
<protein>
    <submittedName>
        <fullName evidence="2">Uncharacterized protein</fullName>
    </submittedName>
</protein>
<evidence type="ECO:0000256" key="1">
    <source>
        <dbReference type="SAM" id="MobiDB-lite"/>
    </source>
</evidence>
<evidence type="ECO:0000313" key="3">
    <source>
        <dbReference type="Proteomes" id="UP001432322"/>
    </source>
</evidence>
<organism evidence="2 3">
    <name type="scientific">Pristionchus fissidentatus</name>
    <dbReference type="NCBI Taxonomy" id="1538716"/>
    <lineage>
        <taxon>Eukaryota</taxon>
        <taxon>Metazoa</taxon>
        <taxon>Ecdysozoa</taxon>
        <taxon>Nematoda</taxon>
        <taxon>Chromadorea</taxon>
        <taxon>Rhabditida</taxon>
        <taxon>Rhabditina</taxon>
        <taxon>Diplogasteromorpha</taxon>
        <taxon>Diplogasteroidea</taxon>
        <taxon>Neodiplogasteridae</taxon>
        <taxon>Pristionchus</taxon>
    </lineage>
</organism>
<keyword evidence="3" id="KW-1185">Reference proteome</keyword>
<feature type="non-terminal residue" evidence="2">
    <location>
        <position position="1"/>
    </location>
</feature>
<dbReference type="Proteomes" id="UP001432322">
    <property type="component" value="Unassembled WGS sequence"/>
</dbReference>
<accession>A0AAV5WB18</accession>
<reference evidence="2" key="1">
    <citation type="submission" date="2023-10" db="EMBL/GenBank/DDBJ databases">
        <title>Genome assembly of Pristionchus species.</title>
        <authorList>
            <person name="Yoshida K."/>
            <person name="Sommer R.J."/>
        </authorList>
    </citation>
    <scope>NUCLEOTIDE SEQUENCE</scope>
    <source>
        <strain evidence="2">RS5133</strain>
    </source>
</reference>
<dbReference type="EMBL" id="BTSY01000005">
    <property type="protein sequence ID" value="GMT27207.1"/>
    <property type="molecule type" value="Genomic_DNA"/>
</dbReference>
<sequence length="471" mass="53534">NPAVISHRYKMTEEQGPAGEEMQQPLAAVKEENGDVEAEAFLALLHDDRILLGGFDLDEAIAEAERAHAGQSASPAVEEMAVGLELEGEDPVSDAEGEDRAEERRGEEERGGEGNEGGAYGRAMARVRRLGMTEEEKNGEAVDMTVTHTRLARGRPANTDNWTSEELKELYDGVKKSGTSKASLVRLYNLSEFIQKKRSIEDVYRKVEDLREMNKEHRETAIVNEKRDAEIRGPIRFEEMDKLAFVWTQQLQKLQNARVCTRRHDHIREQLMNFFTPRVRQANTMTTIDEYSGSAPRPIRWSRLYRIARFCFTSGARTHDLPNKIGVNAMEAAVLLTIMNDIEKETREALTERRRQENGSFFLALARQDYRLFELDVPATDFGQPFLDPLKMDEWSRAVLERGTEEEEEEGDEAPTYDDLFPEAPKAKPSGRGKKRGQVIADDGEVLEDAEADDRKRPFIVMKEEGKGEKR</sequence>
<dbReference type="AlphaFoldDB" id="A0AAV5WB18"/>
<feature type="region of interest" description="Disordered" evidence="1">
    <location>
        <begin position="1"/>
        <end position="21"/>
    </location>
</feature>
<feature type="compositionally biased region" description="Acidic residues" evidence="1">
    <location>
        <begin position="442"/>
        <end position="452"/>
    </location>
</feature>
<comment type="caution">
    <text evidence="2">The sequence shown here is derived from an EMBL/GenBank/DDBJ whole genome shotgun (WGS) entry which is preliminary data.</text>
</comment>
<feature type="compositionally biased region" description="Acidic residues" evidence="1">
    <location>
        <begin position="404"/>
        <end position="416"/>
    </location>
</feature>
<name>A0AAV5WB18_9BILA</name>
<feature type="compositionally biased region" description="Basic and acidic residues" evidence="1">
    <location>
        <begin position="101"/>
        <end position="113"/>
    </location>
</feature>
<proteinExistence type="predicted"/>
<gene>
    <name evidence="2" type="ORF">PFISCL1PPCAC_18504</name>
</gene>
<feature type="compositionally biased region" description="Basic and acidic residues" evidence="1">
    <location>
        <begin position="453"/>
        <end position="471"/>
    </location>
</feature>
<feature type="compositionally biased region" description="Acidic residues" evidence="1">
    <location>
        <begin position="86"/>
        <end position="100"/>
    </location>
</feature>
<feature type="region of interest" description="Disordered" evidence="1">
    <location>
        <begin position="86"/>
        <end position="123"/>
    </location>
</feature>